<dbReference type="PANTHER" id="PTHR47808:SF2">
    <property type="entry name" value="LEM DOMAIN-CONTAINING PROTEIN 2"/>
    <property type="match status" value="1"/>
</dbReference>
<organism evidence="9 10">
    <name type="scientific">Pythium insidiosum</name>
    <name type="common">Pythiosis disease agent</name>
    <dbReference type="NCBI Taxonomy" id="114742"/>
    <lineage>
        <taxon>Eukaryota</taxon>
        <taxon>Sar</taxon>
        <taxon>Stramenopiles</taxon>
        <taxon>Oomycota</taxon>
        <taxon>Peronosporomycetes</taxon>
        <taxon>Pythiales</taxon>
        <taxon>Pythiaceae</taxon>
        <taxon>Pythium</taxon>
    </lineage>
</organism>
<feature type="compositionally biased region" description="Basic residues" evidence="7">
    <location>
        <begin position="453"/>
        <end position="465"/>
    </location>
</feature>
<feature type="region of interest" description="Disordered" evidence="7">
    <location>
        <begin position="215"/>
        <end position="272"/>
    </location>
</feature>
<comment type="caution">
    <text evidence="9">The sequence shown here is derived from an EMBL/GenBank/DDBJ whole genome shotgun (WGS) entry which is preliminary data.</text>
</comment>
<feature type="compositionally biased region" description="Low complexity" evidence="7">
    <location>
        <begin position="124"/>
        <end position="134"/>
    </location>
</feature>
<comment type="subcellular location">
    <subcellularLocation>
        <location evidence="1">Nucleus inner membrane</location>
    </subcellularLocation>
</comment>
<feature type="compositionally biased region" description="Low complexity" evidence="7">
    <location>
        <begin position="10"/>
        <end position="21"/>
    </location>
</feature>
<feature type="compositionally biased region" description="Basic and acidic residues" evidence="7">
    <location>
        <begin position="56"/>
        <end position="67"/>
    </location>
</feature>
<dbReference type="PANTHER" id="PTHR47808">
    <property type="entry name" value="INNER NUCLEAR MEMBRANE PROTEIN HEH2-RELATED"/>
    <property type="match status" value="1"/>
</dbReference>
<name>A0AAD5M5N2_PYTIN</name>
<sequence>MTPPPPPSTATPASRQPSSSRRPPPKPSSTSPPASSSAAPLPTSPEFLSPVSKFNRAREHAQREQQHRMNAVAGDRVHRLVGRHSAPSAVKRRLTEIDSAAAEEGRRASTDARLERKRSKKARASSPTRPTTNPTAPPVRQRPASHGGMMTSTKPNSKTKVEQKQAPVLSASALKRHNERHSEPPAVLARHRLPEHQHQQQPRYLTYEKQEDARVEASVAAAQSDVQYTPPPRRSSLSTVGSRRTDSDAKQLFSRHKDPSVRTPPESTTSSPFRFTDYESSISASSPLPVIHSPAINGDNASPVQLTPRADDGMLDLAHVSTVSRLEAVEALLFAALLGWMYHKWGVYKDERALVDRLVKEVRWFLLGRTQRTERFYPANHLRDNLFDTLPGVSPRDRTWLRDHVWPKVAALVAQDSRVCSRIATVHGNHMVVWEWISSHSPQKSVPQGLLEKKRKRNQRKRYSI</sequence>
<evidence type="ECO:0000259" key="8">
    <source>
        <dbReference type="Pfam" id="PF09402"/>
    </source>
</evidence>
<dbReference type="GO" id="GO:0005783">
    <property type="term" value="C:endoplasmic reticulum"/>
    <property type="evidence" value="ECO:0007669"/>
    <property type="project" value="TreeGrafter"/>
</dbReference>
<dbReference type="GO" id="GO:0005637">
    <property type="term" value="C:nuclear inner membrane"/>
    <property type="evidence" value="ECO:0007669"/>
    <property type="project" value="UniProtKB-SubCell"/>
</dbReference>
<keyword evidence="4" id="KW-1133">Transmembrane helix</keyword>
<feature type="compositionally biased region" description="Basic and acidic residues" evidence="7">
    <location>
        <begin position="103"/>
        <end position="114"/>
    </location>
</feature>
<feature type="compositionally biased region" description="Low complexity" evidence="7">
    <location>
        <begin position="28"/>
        <end position="45"/>
    </location>
</feature>
<dbReference type="Pfam" id="PF09402">
    <property type="entry name" value="MSC"/>
    <property type="match status" value="1"/>
</dbReference>
<dbReference type="GO" id="GO:0034399">
    <property type="term" value="C:nuclear periphery"/>
    <property type="evidence" value="ECO:0007669"/>
    <property type="project" value="TreeGrafter"/>
</dbReference>
<keyword evidence="10" id="KW-1185">Reference proteome</keyword>
<dbReference type="GO" id="GO:0003682">
    <property type="term" value="F:chromatin binding"/>
    <property type="evidence" value="ECO:0007669"/>
    <property type="project" value="InterPro"/>
</dbReference>
<keyword evidence="6" id="KW-0539">Nucleus</keyword>
<feature type="region of interest" description="Disordered" evidence="7">
    <location>
        <begin position="443"/>
        <end position="465"/>
    </location>
</feature>
<proteinExistence type="predicted"/>
<dbReference type="AlphaFoldDB" id="A0AAD5M5N2"/>
<evidence type="ECO:0000256" key="6">
    <source>
        <dbReference type="ARBA" id="ARBA00023242"/>
    </source>
</evidence>
<keyword evidence="5" id="KW-0472">Membrane</keyword>
<evidence type="ECO:0000256" key="7">
    <source>
        <dbReference type="SAM" id="MobiDB-lite"/>
    </source>
</evidence>
<feature type="region of interest" description="Disordered" evidence="7">
    <location>
        <begin position="1"/>
        <end position="202"/>
    </location>
</feature>
<keyword evidence="3" id="KW-0812">Transmembrane</keyword>
<evidence type="ECO:0000256" key="1">
    <source>
        <dbReference type="ARBA" id="ARBA00004540"/>
    </source>
</evidence>
<evidence type="ECO:0000313" key="9">
    <source>
        <dbReference type="EMBL" id="KAJ0402986.1"/>
    </source>
</evidence>
<dbReference type="Proteomes" id="UP001209570">
    <property type="component" value="Unassembled WGS sequence"/>
</dbReference>
<feature type="domain" description="Man1/Src1-like C-terminal" evidence="8">
    <location>
        <begin position="329"/>
        <end position="438"/>
    </location>
</feature>
<accession>A0AAD5M5N2</accession>
<keyword evidence="2" id="KW-0597">Phosphoprotein</keyword>
<evidence type="ECO:0000256" key="4">
    <source>
        <dbReference type="ARBA" id="ARBA00022989"/>
    </source>
</evidence>
<dbReference type="GO" id="GO:0071763">
    <property type="term" value="P:nuclear membrane organization"/>
    <property type="evidence" value="ECO:0007669"/>
    <property type="project" value="TreeGrafter"/>
</dbReference>
<dbReference type="InterPro" id="IPR018996">
    <property type="entry name" value="Man1/Src1-like_C"/>
</dbReference>
<dbReference type="Gene3D" id="1.10.10.1180">
    <property type="entry name" value="MAN1, winged-helix domain"/>
    <property type="match status" value="1"/>
</dbReference>
<feature type="compositionally biased region" description="Basic and acidic residues" evidence="7">
    <location>
        <begin position="243"/>
        <end position="260"/>
    </location>
</feature>
<evidence type="ECO:0000256" key="3">
    <source>
        <dbReference type="ARBA" id="ARBA00022692"/>
    </source>
</evidence>
<gene>
    <name evidence="9" type="ORF">P43SY_009243</name>
</gene>
<evidence type="ECO:0000313" key="10">
    <source>
        <dbReference type="Proteomes" id="UP001209570"/>
    </source>
</evidence>
<reference evidence="9" key="1">
    <citation type="submission" date="2021-12" db="EMBL/GenBank/DDBJ databases">
        <title>Prjna785345.</title>
        <authorList>
            <person name="Rujirawat T."/>
            <person name="Krajaejun T."/>
        </authorList>
    </citation>
    <scope>NUCLEOTIDE SEQUENCE</scope>
    <source>
        <strain evidence="9">Pi057C3</strain>
    </source>
</reference>
<dbReference type="EMBL" id="JAKCXM010000091">
    <property type="protein sequence ID" value="KAJ0402986.1"/>
    <property type="molecule type" value="Genomic_DNA"/>
</dbReference>
<dbReference type="InterPro" id="IPR041885">
    <property type="entry name" value="MAN1_winged_helix_dom"/>
</dbReference>
<evidence type="ECO:0000256" key="2">
    <source>
        <dbReference type="ARBA" id="ARBA00022553"/>
    </source>
</evidence>
<evidence type="ECO:0000256" key="5">
    <source>
        <dbReference type="ARBA" id="ARBA00023136"/>
    </source>
</evidence>
<protein>
    <recommendedName>
        <fullName evidence="8">Man1/Src1-like C-terminal domain-containing protein</fullName>
    </recommendedName>
</protein>
<dbReference type="InterPro" id="IPR044780">
    <property type="entry name" value="Heh2/Src1"/>
</dbReference>